<dbReference type="Proteomes" id="UP000012073">
    <property type="component" value="Unassembled WGS sequence"/>
</dbReference>
<dbReference type="EMBL" id="HG002236">
    <property type="protein sequence ID" value="CDF40742.1"/>
    <property type="molecule type" value="Genomic_DNA"/>
</dbReference>
<gene>
    <name evidence="1" type="ORF">CHC_T00007387001</name>
</gene>
<proteinExistence type="predicted"/>
<organism evidence="1 2">
    <name type="scientific">Chondrus crispus</name>
    <name type="common">Carrageen Irish moss</name>
    <name type="synonym">Polymorpha crispa</name>
    <dbReference type="NCBI Taxonomy" id="2769"/>
    <lineage>
        <taxon>Eukaryota</taxon>
        <taxon>Rhodophyta</taxon>
        <taxon>Florideophyceae</taxon>
        <taxon>Rhodymeniophycidae</taxon>
        <taxon>Gigartinales</taxon>
        <taxon>Gigartinaceae</taxon>
        <taxon>Chondrus</taxon>
    </lineage>
</organism>
<evidence type="ECO:0000313" key="1">
    <source>
        <dbReference type="EMBL" id="CDF40742.1"/>
    </source>
</evidence>
<dbReference type="AlphaFoldDB" id="R7QQG4"/>
<dbReference type="Gramene" id="CDF40742">
    <property type="protein sequence ID" value="CDF40742"/>
    <property type="gene ID" value="CHC_T00007387001"/>
</dbReference>
<protein>
    <submittedName>
        <fullName evidence="1">Uncharacterized protein</fullName>
    </submittedName>
</protein>
<evidence type="ECO:0000313" key="2">
    <source>
        <dbReference type="Proteomes" id="UP000012073"/>
    </source>
</evidence>
<dbReference type="RefSeq" id="XP_005711036.1">
    <property type="nucleotide sequence ID" value="XM_005710979.1"/>
</dbReference>
<name>R7QQG4_CHOCR</name>
<dbReference type="GeneID" id="17318753"/>
<accession>R7QQG4</accession>
<sequence>MHTTLGPISTTTRAISRRTCAGRRCCSGFSRTRSDPRRTT</sequence>
<reference evidence="2" key="1">
    <citation type="journal article" date="2013" name="Proc. Natl. Acad. Sci. U.S.A.">
        <title>Genome structure and metabolic features in the red seaweed Chondrus crispus shed light on evolution of the Archaeplastida.</title>
        <authorList>
            <person name="Collen J."/>
            <person name="Porcel B."/>
            <person name="Carre W."/>
            <person name="Ball S.G."/>
            <person name="Chaparro C."/>
            <person name="Tonon T."/>
            <person name="Barbeyron T."/>
            <person name="Michel G."/>
            <person name="Noel B."/>
            <person name="Valentin K."/>
            <person name="Elias M."/>
            <person name="Artiguenave F."/>
            <person name="Arun A."/>
            <person name="Aury J.M."/>
            <person name="Barbosa-Neto J.F."/>
            <person name="Bothwell J.H."/>
            <person name="Bouget F.Y."/>
            <person name="Brillet L."/>
            <person name="Cabello-Hurtado F."/>
            <person name="Capella-Gutierrez S."/>
            <person name="Charrier B."/>
            <person name="Cladiere L."/>
            <person name="Cock J.M."/>
            <person name="Coelho S.M."/>
            <person name="Colleoni C."/>
            <person name="Czjzek M."/>
            <person name="Da Silva C."/>
            <person name="Delage L."/>
            <person name="Denoeud F."/>
            <person name="Deschamps P."/>
            <person name="Dittami S.M."/>
            <person name="Gabaldon T."/>
            <person name="Gachon C.M."/>
            <person name="Groisillier A."/>
            <person name="Herve C."/>
            <person name="Jabbari K."/>
            <person name="Katinka M."/>
            <person name="Kloareg B."/>
            <person name="Kowalczyk N."/>
            <person name="Labadie K."/>
            <person name="Leblanc C."/>
            <person name="Lopez P.J."/>
            <person name="McLachlan D.H."/>
            <person name="Meslet-Cladiere L."/>
            <person name="Moustafa A."/>
            <person name="Nehr Z."/>
            <person name="Nyvall Collen P."/>
            <person name="Panaud O."/>
            <person name="Partensky F."/>
            <person name="Poulain J."/>
            <person name="Rensing S.A."/>
            <person name="Rousvoal S."/>
            <person name="Samson G."/>
            <person name="Symeonidi A."/>
            <person name="Weissenbach J."/>
            <person name="Zambounis A."/>
            <person name="Wincker P."/>
            <person name="Boyen C."/>
        </authorList>
    </citation>
    <scope>NUCLEOTIDE SEQUENCE [LARGE SCALE GENOMIC DNA]</scope>
    <source>
        <strain evidence="2">cv. Stackhouse</strain>
    </source>
</reference>
<dbReference type="KEGG" id="ccp:CHC_T00007387001"/>
<keyword evidence="2" id="KW-1185">Reference proteome</keyword>